<organism evidence="1 2">
    <name type="scientific">Pseudonocardia endophytica</name>
    <dbReference type="NCBI Taxonomy" id="401976"/>
    <lineage>
        <taxon>Bacteria</taxon>
        <taxon>Bacillati</taxon>
        <taxon>Actinomycetota</taxon>
        <taxon>Actinomycetes</taxon>
        <taxon>Pseudonocardiales</taxon>
        <taxon>Pseudonocardiaceae</taxon>
        <taxon>Pseudonocardia</taxon>
    </lineage>
</organism>
<dbReference type="SUPFAM" id="SSF48371">
    <property type="entry name" value="ARM repeat"/>
    <property type="match status" value="1"/>
</dbReference>
<gene>
    <name evidence="1" type="ORF">EV378_6808</name>
</gene>
<dbReference type="AlphaFoldDB" id="A0A4R1HKA8"/>
<dbReference type="InterPro" id="IPR011989">
    <property type="entry name" value="ARM-like"/>
</dbReference>
<dbReference type="RefSeq" id="WP_132431900.1">
    <property type="nucleotide sequence ID" value="NZ_SMFZ01000002.1"/>
</dbReference>
<dbReference type="Gene3D" id="1.25.10.10">
    <property type="entry name" value="Leucine-rich Repeat Variant"/>
    <property type="match status" value="1"/>
</dbReference>
<dbReference type="Proteomes" id="UP000295560">
    <property type="component" value="Unassembled WGS sequence"/>
</dbReference>
<dbReference type="EMBL" id="SMFZ01000002">
    <property type="protein sequence ID" value="TCK22797.1"/>
    <property type="molecule type" value="Genomic_DNA"/>
</dbReference>
<reference evidence="1 2" key="1">
    <citation type="submission" date="2019-03" db="EMBL/GenBank/DDBJ databases">
        <title>Sequencing the genomes of 1000 actinobacteria strains.</title>
        <authorList>
            <person name="Klenk H.-P."/>
        </authorList>
    </citation>
    <scope>NUCLEOTIDE SEQUENCE [LARGE SCALE GENOMIC DNA]</scope>
    <source>
        <strain evidence="1 2">DSM 44969</strain>
    </source>
</reference>
<dbReference type="InterPro" id="IPR016024">
    <property type="entry name" value="ARM-type_fold"/>
</dbReference>
<dbReference type="Pfam" id="PF13646">
    <property type="entry name" value="HEAT_2"/>
    <property type="match status" value="1"/>
</dbReference>
<evidence type="ECO:0000313" key="2">
    <source>
        <dbReference type="Proteomes" id="UP000295560"/>
    </source>
</evidence>
<keyword evidence="2" id="KW-1185">Reference proteome</keyword>
<name>A0A4R1HKA8_PSEEN</name>
<accession>A0A4R1HKA8</accession>
<proteinExistence type="predicted"/>
<protein>
    <submittedName>
        <fullName evidence="1">HEAT repeat protein</fullName>
    </submittedName>
</protein>
<evidence type="ECO:0000313" key="1">
    <source>
        <dbReference type="EMBL" id="TCK22797.1"/>
    </source>
</evidence>
<comment type="caution">
    <text evidence="1">The sequence shown here is derived from an EMBL/GenBank/DDBJ whole genome shotgun (WGS) entry which is preliminary data.</text>
</comment>
<dbReference type="OrthoDB" id="9826937at2"/>
<sequence length="314" mass="34545">MSDTPTDQDARLRSEIDRVAADYDAYVAELTSDQGATTDDHIAAAAAALTDTDLPADRRTEVLRRSRPVLVSTGRGIECLLQVVGERANASSLRLDALAALRAAAFFVDTFEPYLTAYRDVLRDLLTDDDADLRRRAVSTLANEHDPVLQEMLADGLDGNGDLPVDRPTAIRALAEDDHLDNLPRLRELLASDSPDERQEAIRYLGSYPDARDEVEAALRNQDEYRAVRQQSAASLRALDPDRFQEVAKEIAVDSGDYDDVRTVSLSALQHLGDTEAVYQDGAFLDRVREIRDDASAPHAAAAAQEMLDRGPDR</sequence>